<sequence length="255" mass="27579">MAAIEAQQRFEWQHQRAPGRRSRRLVMTGPLELDKLPPFKAQHSVGQRSIGGVVAHQQQACAGVPHRRYHQRHYLFGIVLIEAAGGFVGEQPLGLVDKGAGQRHPLTLTAGELLRPGMALVAHIESVQQLVNLCLIRWQSVDGERQGQILGHVEGRQQVEILIDDTEMATPQACPLVGGSGVDPGLPQPDLPFVRCNQPGDQIEQGRLAASALAQQQGDLASGEGEIEMVEQRQSLTAVIKALAEVAQGQHGITV</sequence>
<dbReference type="AntiFam" id="ANF00142">
    <property type="entry name" value="Shadow ORF (opposite yadG)"/>
</dbReference>
<dbReference type="Proteomes" id="UP000439123">
    <property type="component" value="Unassembled WGS sequence"/>
</dbReference>
<dbReference type="AlphaFoldDB" id="A0A653KWJ3"/>
<evidence type="ECO:0000313" key="2">
    <source>
        <dbReference type="EMBL" id="VXA83181.1"/>
    </source>
</evidence>
<evidence type="ECO:0000256" key="1">
    <source>
        <dbReference type="SAM" id="MobiDB-lite"/>
    </source>
</evidence>
<reference evidence="2 3" key="1">
    <citation type="submission" date="2019-10" db="EMBL/GenBank/DDBJ databases">
        <authorList>
            <person name="Karimi E."/>
        </authorList>
    </citation>
    <scope>NUCLEOTIDE SEQUENCE [LARGE SCALE GENOMIC DNA]</scope>
    <source>
        <strain evidence="2">Aeromonas sp. 8C</strain>
    </source>
</reference>
<evidence type="ECO:0000313" key="3">
    <source>
        <dbReference type="Proteomes" id="UP000439123"/>
    </source>
</evidence>
<name>A0A653KWJ3_AERVE</name>
<dbReference type="AntiFam" id="ANF00095">
    <property type="entry name" value="Shadow ORF (opposite ABC transporters)"/>
</dbReference>
<accession>A0A653KWJ3</accession>
<protein>
    <submittedName>
        <fullName evidence="2">Uncharacterized protein</fullName>
    </submittedName>
</protein>
<dbReference type="EMBL" id="CABWLC010000007">
    <property type="protein sequence ID" value="VXA83181.1"/>
    <property type="molecule type" value="Genomic_DNA"/>
</dbReference>
<gene>
    <name evidence="2" type="ORF">AERO8C_150039</name>
</gene>
<proteinExistence type="predicted"/>
<feature type="region of interest" description="Disordered" evidence="1">
    <location>
        <begin position="1"/>
        <end position="21"/>
    </location>
</feature>
<organism evidence="2 3">
    <name type="scientific">Aeromonas veronii</name>
    <dbReference type="NCBI Taxonomy" id="654"/>
    <lineage>
        <taxon>Bacteria</taxon>
        <taxon>Pseudomonadati</taxon>
        <taxon>Pseudomonadota</taxon>
        <taxon>Gammaproteobacteria</taxon>
        <taxon>Aeromonadales</taxon>
        <taxon>Aeromonadaceae</taxon>
        <taxon>Aeromonas</taxon>
    </lineage>
</organism>